<organism evidence="1 2">
    <name type="scientific">Aquimarina algicola</name>
    <dbReference type="NCBI Taxonomy" id="2589995"/>
    <lineage>
        <taxon>Bacteria</taxon>
        <taxon>Pseudomonadati</taxon>
        <taxon>Bacteroidota</taxon>
        <taxon>Flavobacteriia</taxon>
        <taxon>Flavobacteriales</taxon>
        <taxon>Flavobacteriaceae</taxon>
        <taxon>Aquimarina</taxon>
    </lineage>
</organism>
<proteinExistence type="predicted"/>
<dbReference type="OrthoDB" id="1155228at2"/>
<dbReference type="RefSeq" id="WP_140592847.1">
    <property type="nucleotide sequence ID" value="NZ_VFWZ01000003.1"/>
</dbReference>
<evidence type="ECO:0000313" key="1">
    <source>
        <dbReference type="EMBL" id="TPN85862.1"/>
    </source>
</evidence>
<evidence type="ECO:0000313" key="2">
    <source>
        <dbReference type="Proteomes" id="UP000315540"/>
    </source>
</evidence>
<keyword evidence="2" id="KW-1185">Reference proteome</keyword>
<name>A0A504JBG3_9FLAO</name>
<accession>A0A504JBG3</accession>
<evidence type="ECO:0008006" key="3">
    <source>
        <dbReference type="Google" id="ProtNLM"/>
    </source>
</evidence>
<comment type="caution">
    <text evidence="1">The sequence shown here is derived from an EMBL/GenBank/DDBJ whole genome shotgun (WGS) entry which is preliminary data.</text>
</comment>
<dbReference type="AlphaFoldDB" id="A0A504JBG3"/>
<reference evidence="1 2" key="1">
    <citation type="submission" date="2019-06" db="EMBL/GenBank/DDBJ databases">
        <authorList>
            <person name="Meng X."/>
        </authorList>
    </citation>
    <scope>NUCLEOTIDE SEQUENCE [LARGE SCALE GENOMIC DNA]</scope>
    <source>
        <strain evidence="1 2">M625</strain>
    </source>
</reference>
<sequence>MKYNILIFMIISMVSCNKSPKADTAYTTDYFEFNINYWVNLHHFLYQRADGSQQKKLEEDGLTFIEIGETNVEAQLSKNEKEILNQAIKYYKDSLITKNLRRDLNHHRIWLQEKKEFKTITDTAFGEKFTEILNKVSPIYQKYFWEIHKAHNTSTLEKHIETIDTIEEEVIHKMERLSLNQWPDTTKVRVDITTYANWAGAYTTSKPKMNIVLSTTDPSKVTSTFVETILHEGSHLLYLYGESKIRDDFYYKSEEMKIEFPRNLWHASMFYLCGRATMDELSKLGIDHEMVMDVNNIFSKYNTPQFREINEQFYTNSIDADSLVIALLTEIKEKNN</sequence>
<gene>
    <name evidence="1" type="ORF">FHK87_11295</name>
</gene>
<dbReference type="PROSITE" id="PS51257">
    <property type="entry name" value="PROKAR_LIPOPROTEIN"/>
    <property type="match status" value="1"/>
</dbReference>
<dbReference type="EMBL" id="VFWZ01000003">
    <property type="protein sequence ID" value="TPN85862.1"/>
    <property type="molecule type" value="Genomic_DNA"/>
</dbReference>
<dbReference type="Proteomes" id="UP000315540">
    <property type="component" value="Unassembled WGS sequence"/>
</dbReference>
<protein>
    <recommendedName>
        <fullName evidence="3">DUF4932 domain-containing protein</fullName>
    </recommendedName>
</protein>